<protein>
    <submittedName>
        <fullName evidence="3">Uncharacterized protein</fullName>
    </submittedName>
</protein>
<evidence type="ECO:0000313" key="4">
    <source>
        <dbReference type="Proteomes" id="UP001218218"/>
    </source>
</evidence>
<reference evidence="3" key="1">
    <citation type="submission" date="2023-03" db="EMBL/GenBank/DDBJ databases">
        <title>Massive genome expansion in bonnet fungi (Mycena s.s.) driven by repeated elements and novel gene families across ecological guilds.</title>
        <authorList>
            <consortium name="Lawrence Berkeley National Laboratory"/>
            <person name="Harder C.B."/>
            <person name="Miyauchi S."/>
            <person name="Viragh M."/>
            <person name="Kuo A."/>
            <person name="Thoen E."/>
            <person name="Andreopoulos B."/>
            <person name="Lu D."/>
            <person name="Skrede I."/>
            <person name="Drula E."/>
            <person name="Henrissat B."/>
            <person name="Morin E."/>
            <person name="Kohler A."/>
            <person name="Barry K."/>
            <person name="LaButti K."/>
            <person name="Morin E."/>
            <person name="Salamov A."/>
            <person name="Lipzen A."/>
            <person name="Mereny Z."/>
            <person name="Hegedus B."/>
            <person name="Baldrian P."/>
            <person name="Stursova M."/>
            <person name="Weitz H."/>
            <person name="Taylor A."/>
            <person name="Grigoriev I.V."/>
            <person name="Nagy L.G."/>
            <person name="Martin F."/>
            <person name="Kauserud H."/>
        </authorList>
    </citation>
    <scope>NUCLEOTIDE SEQUENCE</scope>
    <source>
        <strain evidence="3">CBHHK002</strain>
    </source>
</reference>
<organism evidence="3 4">
    <name type="scientific">Mycena albidolilacea</name>
    <dbReference type="NCBI Taxonomy" id="1033008"/>
    <lineage>
        <taxon>Eukaryota</taxon>
        <taxon>Fungi</taxon>
        <taxon>Dikarya</taxon>
        <taxon>Basidiomycota</taxon>
        <taxon>Agaricomycotina</taxon>
        <taxon>Agaricomycetes</taxon>
        <taxon>Agaricomycetidae</taxon>
        <taxon>Agaricales</taxon>
        <taxon>Marasmiineae</taxon>
        <taxon>Mycenaceae</taxon>
        <taxon>Mycena</taxon>
    </lineage>
</organism>
<feature type="region of interest" description="Disordered" evidence="1">
    <location>
        <begin position="278"/>
        <end position="312"/>
    </location>
</feature>
<name>A0AAD7AJY7_9AGAR</name>
<dbReference type="EMBL" id="JARIHO010000005">
    <property type="protein sequence ID" value="KAJ7361022.1"/>
    <property type="molecule type" value="Genomic_DNA"/>
</dbReference>
<keyword evidence="2" id="KW-0812">Transmembrane</keyword>
<dbReference type="Proteomes" id="UP001218218">
    <property type="component" value="Unassembled WGS sequence"/>
</dbReference>
<feature type="region of interest" description="Disordered" evidence="1">
    <location>
        <begin position="198"/>
        <end position="221"/>
    </location>
</feature>
<keyword evidence="4" id="KW-1185">Reference proteome</keyword>
<evidence type="ECO:0000256" key="2">
    <source>
        <dbReference type="SAM" id="Phobius"/>
    </source>
</evidence>
<evidence type="ECO:0000256" key="1">
    <source>
        <dbReference type="SAM" id="MobiDB-lite"/>
    </source>
</evidence>
<dbReference type="AlphaFoldDB" id="A0AAD7AJY7"/>
<comment type="caution">
    <text evidence="3">The sequence shown here is derived from an EMBL/GenBank/DDBJ whole genome shotgun (WGS) entry which is preliminary data.</text>
</comment>
<keyword evidence="2" id="KW-1133">Transmembrane helix</keyword>
<evidence type="ECO:0000313" key="3">
    <source>
        <dbReference type="EMBL" id="KAJ7361022.1"/>
    </source>
</evidence>
<feature type="transmembrane region" description="Helical" evidence="2">
    <location>
        <begin position="129"/>
        <end position="152"/>
    </location>
</feature>
<accession>A0AAD7AJY7</accession>
<keyword evidence="2" id="KW-0472">Membrane</keyword>
<proteinExistence type="predicted"/>
<gene>
    <name evidence="3" type="ORF">DFH08DRAFT_363608</name>
</gene>
<feature type="compositionally biased region" description="Basic and acidic residues" evidence="1">
    <location>
        <begin position="203"/>
        <end position="221"/>
    </location>
</feature>
<sequence length="349" mass="37772">MSSFASSMFITTDPRAGVASHPGASATVAAPTQTATAGLSAYSGLPFQAPKSGVPPQVLLAQSTPLFSSSTGTFTVTTASVQTGLDGKLTTVPLTITSTGISLVPAVTTSQSLPLPESTDSYETDNESVIIAVILGSGAILLIVGIILCLFLRNRRRRRAFYSSQSQLADVEQSFSTRAPQPSILQALGCRRRRSAKATEIPAVERPESPKETRNPFDDSNANRESWELRVDRHQTQEHRLSYNTVSTRQLYISDQVNRAREKVAELEAVSTLLRSSTMSSRGSGSRPGSEITATAVGDEGVNGDDSESRRVQETLERAMQQIEGLNNRIRELEMHRIRLSSEPPDYSE</sequence>
<feature type="compositionally biased region" description="Low complexity" evidence="1">
    <location>
        <begin position="278"/>
        <end position="290"/>
    </location>
</feature>